<comment type="caution">
    <text evidence="7">The sequence shown here is derived from an EMBL/GenBank/DDBJ whole genome shotgun (WGS) entry which is preliminary data.</text>
</comment>
<dbReference type="STRING" id="268505.A0A2A9P6A5"/>
<dbReference type="GO" id="GO:0090729">
    <property type="term" value="F:toxin activity"/>
    <property type="evidence" value="ECO:0007669"/>
    <property type="project" value="UniProtKB-KW"/>
</dbReference>
<feature type="signal peptide" evidence="6">
    <location>
        <begin position="1"/>
        <end position="19"/>
    </location>
</feature>
<dbReference type="OrthoDB" id="4928190at2759"/>
<keyword evidence="8" id="KW-1185">Reference proteome</keyword>
<accession>A0A2A9P6A5</accession>
<dbReference type="Proteomes" id="UP000037136">
    <property type="component" value="Unassembled WGS sequence"/>
</dbReference>
<dbReference type="EMBL" id="LAZP02000561">
    <property type="protein sequence ID" value="PFH56521.1"/>
    <property type="molecule type" value="Genomic_DNA"/>
</dbReference>
<dbReference type="InterPro" id="IPR001144">
    <property type="entry name" value="Enterotoxin_A"/>
</dbReference>
<evidence type="ECO:0000256" key="6">
    <source>
        <dbReference type="SAM" id="SignalP"/>
    </source>
</evidence>
<evidence type="ECO:0000313" key="7">
    <source>
        <dbReference type="EMBL" id="PFH56521.1"/>
    </source>
</evidence>
<reference evidence="7 8" key="2">
    <citation type="journal article" date="2017" name="Sci. Rep.">
        <title>Ant-infecting Ophiocordyceps genomes reveal a high diversity of potential behavioral manipulation genes and a possible major role for enterotoxins.</title>
        <authorList>
            <person name="de Bekker C."/>
            <person name="Ohm R.A."/>
            <person name="Evans H.C."/>
            <person name="Brachmann A."/>
            <person name="Hughes D.P."/>
        </authorList>
    </citation>
    <scope>NUCLEOTIDE SEQUENCE [LARGE SCALE GENOMIC DNA]</scope>
    <source>
        <strain evidence="7 8">SC16a</strain>
    </source>
</reference>
<name>A0A2A9P6A5_OPHUN</name>
<gene>
    <name evidence="7" type="ORF">XA68_16392</name>
</gene>
<feature type="chain" id="PRO_5012879947" evidence="6">
    <location>
        <begin position="20"/>
        <end position="343"/>
    </location>
</feature>
<keyword evidence="3" id="KW-0843">Virulence</keyword>
<proteinExistence type="predicted"/>
<dbReference type="Gene3D" id="3.90.210.10">
    <property type="entry name" value="Heat-Labile Enterotoxin, subunit A"/>
    <property type="match status" value="1"/>
</dbReference>
<dbReference type="PRINTS" id="PR00771">
    <property type="entry name" value="ENTEROTOXINA"/>
</dbReference>
<dbReference type="Pfam" id="PF01375">
    <property type="entry name" value="Enterotoxin_a"/>
    <property type="match status" value="1"/>
</dbReference>
<evidence type="ECO:0000256" key="2">
    <source>
        <dbReference type="ARBA" id="ARBA00022729"/>
    </source>
</evidence>
<protein>
    <submittedName>
        <fullName evidence="7">Enterotoxin</fullName>
    </submittedName>
</protein>
<evidence type="ECO:0000256" key="3">
    <source>
        <dbReference type="ARBA" id="ARBA00023026"/>
    </source>
</evidence>
<evidence type="ECO:0000256" key="5">
    <source>
        <dbReference type="SAM" id="MobiDB-lite"/>
    </source>
</evidence>
<dbReference type="AlphaFoldDB" id="A0A2A9P6A5"/>
<keyword evidence="4" id="KW-1015">Disulfide bond</keyword>
<keyword evidence="2 6" id="KW-0732">Signal</keyword>
<evidence type="ECO:0000256" key="4">
    <source>
        <dbReference type="ARBA" id="ARBA00023157"/>
    </source>
</evidence>
<keyword evidence="1" id="KW-0800">Toxin</keyword>
<sequence length="343" mass="38791">MKASLWLSWAVLSAMGAVSSPDAPTTVLSVEKRQVSTVPWVYRGEKKNFIHSDHARAPEDIKRAGGIRARGYERLKRGDLPAEDLEMSTSLFEHQAGRNSVRTQYVSTSKKADIAVRYSIRIDGKKMMENEVGYIYKIATDGKVIDLHQTLGQFGEYRGQAEMVVVRYIPWRQIKGWWQINSSDLKDPKTREALVQKIKSGIEEKGVFHKNRDFDKRYLEVTHSGEQPQLAGFPKGHEAWKDAKFKIFENEKVSTNFERFLEHLHKNNVKNPSKTNKLLDSLLNRPRPGAPHCEPKRPLRPCSGAAARKRKRALVSDPLPDEEDIGGRKGGVADGMSDDDEAA</sequence>
<reference evidence="7 8" key="1">
    <citation type="journal article" date="2015" name="BMC Genomics">
        <title>Gene expression during zombie ant biting behavior reflects the complexity underlying fungal parasitic behavioral manipulation.</title>
        <authorList>
            <person name="de Bekker C."/>
            <person name="Ohm R.A."/>
            <person name="Loreto R.G."/>
            <person name="Sebastian A."/>
            <person name="Albert I."/>
            <person name="Merrow M."/>
            <person name="Brachmann A."/>
            <person name="Hughes D.P."/>
        </authorList>
    </citation>
    <scope>NUCLEOTIDE SEQUENCE [LARGE SCALE GENOMIC DNA]</scope>
    <source>
        <strain evidence="7 8">SC16a</strain>
    </source>
</reference>
<dbReference type="SUPFAM" id="SSF56399">
    <property type="entry name" value="ADP-ribosylation"/>
    <property type="match status" value="1"/>
</dbReference>
<feature type="region of interest" description="Disordered" evidence="5">
    <location>
        <begin position="282"/>
        <end position="343"/>
    </location>
</feature>
<evidence type="ECO:0000313" key="8">
    <source>
        <dbReference type="Proteomes" id="UP000037136"/>
    </source>
</evidence>
<organism evidence="7 8">
    <name type="scientific">Ophiocordyceps unilateralis</name>
    <name type="common">Zombie-ant fungus</name>
    <name type="synonym">Torrubia unilateralis</name>
    <dbReference type="NCBI Taxonomy" id="268505"/>
    <lineage>
        <taxon>Eukaryota</taxon>
        <taxon>Fungi</taxon>
        <taxon>Dikarya</taxon>
        <taxon>Ascomycota</taxon>
        <taxon>Pezizomycotina</taxon>
        <taxon>Sordariomycetes</taxon>
        <taxon>Hypocreomycetidae</taxon>
        <taxon>Hypocreales</taxon>
        <taxon>Ophiocordycipitaceae</taxon>
        <taxon>Ophiocordyceps</taxon>
    </lineage>
</organism>
<evidence type="ECO:0000256" key="1">
    <source>
        <dbReference type="ARBA" id="ARBA00022656"/>
    </source>
</evidence>